<dbReference type="GO" id="GO:0046306">
    <property type="term" value="P:alkanesulfonate catabolic process"/>
    <property type="evidence" value="ECO:0007669"/>
    <property type="project" value="TreeGrafter"/>
</dbReference>
<dbReference type="BioCyc" id="MTUB1310114:G13A2-2915-MONOMER"/>
<keyword evidence="4" id="KW-0503">Monooxygenase</keyword>
<evidence type="ECO:0000256" key="4">
    <source>
        <dbReference type="ARBA" id="ARBA00023033"/>
    </source>
</evidence>
<dbReference type="EMBL" id="CP005386">
    <property type="protein sequence ID" value="AGL28336.1"/>
    <property type="molecule type" value="Genomic_DNA"/>
</dbReference>
<evidence type="ECO:0000256" key="2">
    <source>
        <dbReference type="ARBA" id="ARBA00022643"/>
    </source>
</evidence>
<keyword evidence="1" id="KW-0285">Flavoprotein</keyword>
<evidence type="ECO:0000313" key="7">
    <source>
        <dbReference type="EMBL" id="AGL28336.1"/>
    </source>
</evidence>
<evidence type="ECO:0000256" key="3">
    <source>
        <dbReference type="ARBA" id="ARBA00023002"/>
    </source>
</evidence>
<dbReference type="NCBIfam" id="TIGR03621">
    <property type="entry name" value="F420_MSMEG_2516"/>
    <property type="match status" value="1"/>
</dbReference>
<dbReference type="GO" id="GO:0008726">
    <property type="term" value="F:alkanesulfonate monooxygenase activity"/>
    <property type="evidence" value="ECO:0007669"/>
    <property type="project" value="TreeGrafter"/>
</dbReference>
<feature type="compositionally biased region" description="Low complexity" evidence="5">
    <location>
        <begin position="296"/>
        <end position="311"/>
    </location>
</feature>
<evidence type="ECO:0000256" key="5">
    <source>
        <dbReference type="SAM" id="MobiDB-lite"/>
    </source>
</evidence>
<feature type="compositionally biased region" description="Low complexity" evidence="5">
    <location>
        <begin position="320"/>
        <end position="348"/>
    </location>
</feature>
<evidence type="ECO:0000256" key="1">
    <source>
        <dbReference type="ARBA" id="ARBA00022630"/>
    </source>
</evidence>
<feature type="domain" description="Luciferase-like" evidence="6">
    <location>
        <begin position="6"/>
        <end position="208"/>
    </location>
</feature>
<dbReference type="KEGG" id="mtuc:J113_20045"/>
<dbReference type="Pfam" id="PF00296">
    <property type="entry name" value="Bac_luciferase"/>
    <property type="match status" value="1"/>
</dbReference>
<dbReference type="PANTHER" id="PTHR42847:SF4">
    <property type="entry name" value="ALKANESULFONATE MONOOXYGENASE-RELATED"/>
    <property type="match status" value="1"/>
</dbReference>
<dbReference type="PATRIC" id="fig|1310114.3.peg.4225"/>
<proteinExistence type="predicted"/>
<accession>R4MK52</accession>
<dbReference type="PANTHER" id="PTHR42847">
    <property type="entry name" value="ALKANESULFONATE MONOOXYGENASE"/>
    <property type="match status" value="1"/>
</dbReference>
<feature type="region of interest" description="Disordered" evidence="5">
    <location>
        <begin position="237"/>
        <end position="348"/>
    </location>
</feature>
<name>R4MK52_MYCTX</name>
<reference evidence="7 8" key="1">
    <citation type="journal article" date="2013" name="Genome Announc.">
        <title>Whole-Genome Sequences of Four Clinical Isolates of Mycobacterium tuberculosis from Tamil Nadu, South India.</title>
        <authorList>
            <person name="Narayanan S."/>
            <person name="Deshpande U."/>
        </authorList>
    </citation>
    <scope>NUCLEOTIDE SEQUENCE [LARGE SCALE GENOMIC DNA]</scope>
    <source>
        <strain evidence="7 8">CAS/NITR204</strain>
    </source>
</reference>
<dbReference type="InterPro" id="IPR011251">
    <property type="entry name" value="Luciferase-like_dom"/>
</dbReference>
<evidence type="ECO:0000259" key="6">
    <source>
        <dbReference type="Pfam" id="PF00296"/>
    </source>
</evidence>
<evidence type="ECO:0000313" key="8">
    <source>
        <dbReference type="Proteomes" id="UP000013548"/>
    </source>
</evidence>
<dbReference type="InterPro" id="IPR036661">
    <property type="entry name" value="Luciferase-like_sf"/>
</dbReference>
<dbReference type="InterPro" id="IPR050172">
    <property type="entry name" value="SsuD_RutA_monooxygenase"/>
</dbReference>
<dbReference type="Gene3D" id="3.20.20.30">
    <property type="entry name" value="Luciferase-like domain"/>
    <property type="match status" value="1"/>
</dbReference>
<keyword evidence="3" id="KW-0560">Oxidoreductase</keyword>
<dbReference type="Proteomes" id="UP000013548">
    <property type="component" value="Chromosome"/>
</dbReference>
<organism evidence="7 8">
    <name type="scientific">Mycobacterium tuberculosis CAS/NITR204</name>
    <dbReference type="NCBI Taxonomy" id="1310114"/>
    <lineage>
        <taxon>Bacteria</taxon>
        <taxon>Bacillati</taxon>
        <taxon>Actinomycetota</taxon>
        <taxon>Actinomycetes</taxon>
        <taxon>Mycobacteriales</taxon>
        <taxon>Mycobacteriaceae</taxon>
        <taxon>Mycobacterium</taxon>
        <taxon>Mycobacterium tuberculosis complex</taxon>
    </lineage>
</organism>
<dbReference type="AlphaFoldDB" id="R4MK52"/>
<feature type="compositionally biased region" description="Low complexity" evidence="5">
    <location>
        <begin position="250"/>
        <end position="266"/>
    </location>
</feature>
<dbReference type="HOGENOM" id="CLU_796517_0_0_11"/>
<gene>
    <name evidence="7" type="ORF">J113_20045</name>
</gene>
<protein>
    <submittedName>
        <fullName evidence="7">Oxidoreductase</fullName>
    </submittedName>
</protein>
<dbReference type="SUPFAM" id="SSF51679">
    <property type="entry name" value="Bacterial luciferase-like"/>
    <property type="match status" value="1"/>
</dbReference>
<dbReference type="InterPro" id="IPR019923">
    <property type="entry name" value="Lucif-like_OxRdtase_MSMEG_2516"/>
</dbReference>
<keyword evidence="2" id="KW-0288">FMN</keyword>
<sequence length="348" mass="36823">MLNNDFRHPVDTAREAAGVATLAEGRFELGLGAGHRRSEYDAAGITFDSGATRVARLIESAHLIRALLDAEPVDFDGQHYRVHAEAGSLVAPPKVRVPLLVGGNGTEVLRLGGRIADIVGLAGISHNRDATQVRFTHFDADGLADRIAVVRHAAGDRFEAIELNALIQAVVCTNDRNAAAAELAATLGGITPEQVLESPFLLLGTHEQMAEALAARQRRFGVSYWTVFDEWAVPRVGNAHHSPRSSRSCATARPADGPARAPPATGRPRRGCTAAWSPGWNDRAAPGPPAGRRHLPAGGSPRCAAARAAPYRVRRPPRPRSGAPQCVLAARQGAGPGHPAAARARTPR</sequence>